<dbReference type="GO" id="GO:0006508">
    <property type="term" value="P:proteolysis"/>
    <property type="evidence" value="ECO:0007669"/>
    <property type="project" value="UniProtKB-UniRule"/>
</dbReference>
<protein>
    <recommendedName>
        <fullName evidence="1">ATP-dependent Clp protease adapter protein ClpS</fullName>
    </recommendedName>
</protein>
<dbReference type="HAMAP" id="MF_00302">
    <property type="entry name" value="ClpS"/>
    <property type="match status" value="1"/>
</dbReference>
<feature type="domain" description="Adaptor protein ClpS core" evidence="2">
    <location>
        <begin position="22"/>
        <end position="100"/>
    </location>
</feature>
<keyword evidence="3" id="KW-0645">Protease</keyword>
<dbReference type="InterPro" id="IPR003769">
    <property type="entry name" value="ClpS_core"/>
</dbReference>
<comment type="similarity">
    <text evidence="1">Belongs to the ClpS family.</text>
</comment>
<dbReference type="GO" id="GO:0030163">
    <property type="term" value="P:protein catabolic process"/>
    <property type="evidence" value="ECO:0007669"/>
    <property type="project" value="InterPro"/>
</dbReference>
<dbReference type="AlphaFoldDB" id="A0A8J7S3A7"/>
<dbReference type="Pfam" id="PF02617">
    <property type="entry name" value="ClpS"/>
    <property type="match status" value="1"/>
</dbReference>
<evidence type="ECO:0000313" key="4">
    <source>
        <dbReference type="Proteomes" id="UP000673975"/>
    </source>
</evidence>
<dbReference type="PANTHER" id="PTHR33473">
    <property type="entry name" value="ATP-DEPENDENT CLP PROTEASE ADAPTER PROTEIN CLPS1, CHLOROPLASTIC"/>
    <property type="match status" value="1"/>
</dbReference>
<dbReference type="SUPFAM" id="SSF54736">
    <property type="entry name" value="ClpS-like"/>
    <property type="match status" value="1"/>
</dbReference>
<name>A0A8J7S3A7_9BACT</name>
<comment type="function">
    <text evidence="1">Involved in the modulation of the specificity of the ClpAP-mediated ATP-dependent protein degradation.</text>
</comment>
<dbReference type="PANTHER" id="PTHR33473:SF19">
    <property type="entry name" value="ATP-DEPENDENT CLP PROTEASE ADAPTER PROTEIN CLPS"/>
    <property type="match status" value="1"/>
</dbReference>
<dbReference type="EMBL" id="JAFIDN010000001">
    <property type="protein sequence ID" value="MBP3191263.1"/>
    <property type="molecule type" value="Genomic_DNA"/>
</dbReference>
<keyword evidence="4" id="KW-1185">Reference proteome</keyword>
<sequence>MPDTEFQDQTKTREKTREKITEPPMYKVILLNDDYTTFDFVVSVLTGIFGKSVPEAVAITNDVHRKGSGVCGIYTRDIAETKVDMVARSSKEAGFPLRCTMEET</sequence>
<dbReference type="GO" id="GO:0008233">
    <property type="term" value="F:peptidase activity"/>
    <property type="evidence" value="ECO:0007669"/>
    <property type="project" value="UniProtKB-KW"/>
</dbReference>
<dbReference type="InterPro" id="IPR014719">
    <property type="entry name" value="Ribosomal_bL12_C/ClpS-like"/>
</dbReference>
<comment type="caution">
    <text evidence="3">The sequence shown here is derived from an EMBL/GenBank/DDBJ whole genome shotgun (WGS) entry which is preliminary data.</text>
</comment>
<proteinExistence type="inferred from homology"/>
<reference evidence="3" key="1">
    <citation type="submission" date="2021-02" db="EMBL/GenBank/DDBJ databases">
        <title>Natronogracilivirga saccharolytica gen. nov. sp. nov. a new anaerobic, haloalkiliphilic carbohydrate-fermenting bacterium from soda lake and proposing of Cyclonatronumiaceae fam. nov. in the phylum Balneolaeota.</title>
        <authorList>
            <person name="Zhilina T.N."/>
            <person name="Sorokin D.Y."/>
            <person name="Zavarzina D.G."/>
            <person name="Toshchakov S.V."/>
            <person name="Kublanov I.V."/>
        </authorList>
    </citation>
    <scope>NUCLEOTIDE SEQUENCE</scope>
    <source>
        <strain evidence="3">Z-1702</strain>
    </source>
</reference>
<comment type="subunit">
    <text evidence="1">Binds to the N-terminal domain of the chaperone ClpA.</text>
</comment>
<keyword evidence="3" id="KW-0378">Hydrolase</keyword>
<accession>A0A8J7S3A7</accession>
<evidence type="ECO:0000256" key="1">
    <source>
        <dbReference type="HAMAP-Rule" id="MF_00302"/>
    </source>
</evidence>
<organism evidence="3 4">
    <name type="scientific">Natronogracilivirga saccharolytica</name>
    <dbReference type="NCBI Taxonomy" id="2812953"/>
    <lineage>
        <taxon>Bacteria</taxon>
        <taxon>Pseudomonadati</taxon>
        <taxon>Balneolota</taxon>
        <taxon>Balneolia</taxon>
        <taxon>Balneolales</taxon>
        <taxon>Cyclonatronaceae</taxon>
        <taxon>Natronogracilivirga</taxon>
    </lineage>
</organism>
<dbReference type="NCBIfam" id="NF000672">
    <property type="entry name" value="PRK00033.1-5"/>
    <property type="match status" value="1"/>
</dbReference>
<gene>
    <name evidence="1 3" type="primary">clpS</name>
    <name evidence="3" type="ORF">NATSA_01165</name>
</gene>
<dbReference type="InterPro" id="IPR022935">
    <property type="entry name" value="ClpS"/>
</dbReference>
<dbReference type="Gene3D" id="3.30.1390.10">
    <property type="match status" value="1"/>
</dbReference>
<dbReference type="Proteomes" id="UP000673975">
    <property type="component" value="Unassembled WGS sequence"/>
</dbReference>
<evidence type="ECO:0000259" key="2">
    <source>
        <dbReference type="Pfam" id="PF02617"/>
    </source>
</evidence>
<dbReference type="FunFam" id="3.30.1390.10:FF:000002">
    <property type="entry name" value="ATP-dependent Clp protease adapter protein ClpS"/>
    <property type="match status" value="1"/>
</dbReference>
<evidence type="ECO:0000313" key="3">
    <source>
        <dbReference type="EMBL" id="MBP3191263.1"/>
    </source>
</evidence>
<dbReference type="RefSeq" id="WP_210509584.1">
    <property type="nucleotide sequence ID" value="NZ_JAFIDN010000001.1"/>
</dbReference>